<reference evidence="3" key="2">
    <citation type="submission" date="2019-06" db="EMBL/GenBank/DDBJ databases">
        <title>AzeR, a transcriptional regulator that responds to azelaic acid in Pseudomonas nitroreducens.</title>
        <authorList>
            <person name="Bez C."/>
            <person name="Javvadi S.G."/>
            <person name="Bertani I."/>
            <person name="Devescovi G."/>
            <person name="Studholme D.J."/>
            <person name="Geller A."/>
            <person name="Levy A."/>
            <person name="Venturi V."/>
        </authorList>
    </citation>
    <scope>NUCLEOTIDE SEQUENCE [LARGE SCALE GENOMIC DNA]</scope>
    <source>
        <strain evidence="3">DSM 9128</strain>
    </source>
</reference>
<dbReference type="AlphaFoldDB" id="A0A5R9ABN7"/>
<comment type="caution">
    <text evidence="2">The sequence shown here is derived from an EMBL/GenBank/DDBJ whole genome shotgun (WGS) entry which is preliminary data.</text>
</comment>
<evidence type="ECO:0000313" key="2">
    <source>
        <dbReference type="EMBL" id="TLP76202.1"/>
    </source>
</evidence>
<dbReference type="EMBL" id="VASG01000002">
    <property type="protein sequence ID" value="TLP76202.1"/>
    <property type="molecule type" value="Genomic_DNA"/>
</dbReference>
<dbReference type="Proteomes" id="UP000307510">
    <property type="component" value="Unassembled WGS sequence"/>
</dbReference>
<proteinExistence type="predicted"/>
<name>A0A5R9ABN7_PSENT</name>
<feature type="region of interest" description="Disordered" evidence="1">
    <location>
        <begin position="1"/>
        <end position="22"/>
    </location>
</feature>
<dbReference type="RefSeq" id="WP_138213193.1">
    <property type="nucleotide sequence ID" value="NZ_VASG01000002.1"/>
</dbReference>
<accession>A0A5R9ABN7</accession>
<protein>
    <submittedName>
        <fullName evidence="2">Uncharacterized protein</fullName>
    </submittedName>
</protein>
<reference evidence="2 3" key="1">
    <citation type="submission" date="2019-05" db="EMBL/GenBank/DDBJ databases">
        <authorList>
            <person name="Moore K."/>
            <person name="O'Neill P."/>
            <person name="Farbos A."/>
            <person name="Studholme D.J."/>
        </authorList>
    </citation>
    <scope>NUCLEOTIDE SEQUENCE [LARGE SCALE GENOMIC DNA]</scope>
    <source>
        <strain evidence="2 3">DSM 9128</strain>
    </source>
</reference>
<gene>
    <name evidence="2" type="ORF">FEA48_07330</name>
</gene>
<evidence type="ECO:0000256" key="1">
    <source>
        <dbReference type="SAM" id="MobiDB-lite"/>
    </source>
</evidence>
<evidence type="ECO:0000313" key="3">
    <source>
        <dbReference type="Proteomes" id="UP000307510"/>
    </source>
</evidence>
<organism evidence="2 3">
    <name type="scientific">Pseudomonas nitroreducens</name>
    <dbReference type="NCBI Taxonomy" id="46680"/>
    <lineage>
        <taxon>Bacteria</taxon>
        <taxon>Pseudomonadati</taxon>
        <taxon>Pseudomonadota</taxon>
        <taxon>Gammaproteobacteria</taxon>
        <taxon>Pseudomonadales</taxon>
        <taxon>Pseudomonadaceae</taxon>
        <taxon>Pseudomonas</taxon>
    </lineage>
</organism>
<sequence length="59" mass="6810">MPAKSCAAGSGLTGDERARQQRRPCRRLAGMARSYKNVLMKKPCRGRAFSWRWRLISER</sequence>